<reference evidence="8" key="1">
    <citation type="submission" date="2016-10" db="EMBL/GenBank/DDBJ databases">
        <authorList>
            <person name="Varghese N."/>
            <person name="Submissions S."/>
        </authorList>
    </citation>
    <scope>NUCLEOTIDE SEQUENCE [LARGE SCALE GENOMIC DNA]</scope>
    <source>
        <strain evidence="8">DSM 44234</strain>
    </source>
</reference>
<dbReference type="OrthoDB" id="4427395at2"/>
<evidence type="ECO:0000256" key="6">
    <source>
        <dbReference type="SAM" id="MobiDB-lite"/>
    </source>
</evidence>
<evidence type="ECO:0000256" key="4">
    <source>
        <dbReference type="ARBA" id="ARBA00023139"/>
    </source>
</evidence>
<feature type="compositionally biased region" description="Low complexity" evidence="6">
    <location>
        <begin position="39"/>
        <end position="57"/>
    </location>
</feature>
<sequence>MNRTSKTAIALVAALALTGGCGDGSTTAGETPSTFAGPATSAQAGTGETGAGATTAPGAGGGEEDPVTAGHGTCLDLSSSTVRDAVAKLPPFRGDGYVATRGTDAKPGACPALMWVRADLNKGTGSSPVWFLFFDRLGYLGTATSRYTSFTGVFGSTHDSVALAYRWLNPGDATAGASGGPVVVTYTLSGRTVTPDKDVPPQVFDGGTAPTTVPTPTAATSPAPVSHCSEATPETLRTTAEMNWGAQIVTPFTVDAIACADDWATARIPARDAYPQNAKLLFRYTGGGWSGVAFGSGFSCAEKGVPAATAARIGC</sequence>
<organism evidence="7 8">
    <name type="scientific">Tsukamurella tyrosinosolvens</name>
    <dbReference type="NCBI Taxonomy" id="57704"/>
    <lineage>
        <taxon>Bacteria</taxon>
        <taxon>Bacillati</taxon>
        <taxon>Actinomycetota</taxon>
        <taxon>Actinomycetes</taxon>
        <taxon>Mycobacteriales</taxon>
        <taxon>Tsukamurellaceae</taxon>
        <taxon>Tsukamurella</taxon>
    </lineage>
</organism>
<feature type="region of interest" description="Disordered" evidence="6">
    <location>
        <begin position="22"/>
        <end position="72"/>
    </location>
</feature>
<keyword evidence="2" id="KW-0732">Signal</keyword>
<feature type="compositionally biased region" description="Low complexity" evidence="6">
    <location>
        <begin position="208"/>
        <end position="226"/>
    </location>
</feature>
<accession>A0A1H4ZZZ3</accession>
<dbReference type="Proteomes" id="UP000182241">
    <property type="component" value="Unassembled WGS sequence"/>
</dbReference>
<evidence type="ECO:0000256" key="5">
    <source>
        <dbReference type="ARBA" id="ARBA00023288"/>
    </source>
</evidence>
<dbReference type="STRING" id="57704.SAMN04489793_4716"/>
<keyword evidence="8" id="KW-1185">Reference proteome</keyword>
<evidence type="ECO:0000256" key="3">
    <source>
        <dbReference type="ARBA" id="ARBA00023136"/>
    </source>
</evidence>
<evidence type="ECO:0000313" key="7">
    <source>
        <dbReference type="EMBL" id="SED34910.1"/>
    </source>
</evidence>
<dbReference type="EMBL" id="FNSA01000003">
    <property type="protein sequence ID" value="SED34910.1"/>
    <property type="molecule type" value="Genomic_DNA"/>
</dbReference>
<evidence type="ECO:0000256" key="1">
    <source>
        <dbReference type="ARBA" id="ARBA00022475"/>
    </source>
</evidence>
<dbReference type="AlphaFoldDB" id="A0A1H4ZZZ3"/>
<keyword evidence="5 7" id="KW-0449">Lipoprotein</keyword>
<feature type="compositionally biased region" description="Polar residues" evidence="6">
    <location>
        <begin position="24"/>
        <end position="34"/>
    </location>
</feature>
<dbReference type="Pfam" id="PF14041">
    <property type="entry name" value="Lipoprotein_21"/>
    <property type="match status" value="1"/>
</dbReference>
<keyword evidence="4" id="KW-0564">Palmitate</keyword>
<gene>
    <name evidence="7" type="ORF">SAMN04489793_4716</name>
</gene>
<proteinExistence type="predicted"/>
<dbReference type="RefSeq" id="WP_068741518.1">
    <property type="nucleotide sequence ID" value="NZ_CBDRGN010000006.1"/>
</dbReference>
<name>A0A1H4ZZZ3_TSUTY</name>
<evidence type="ECO:0000313" key="8">
    <source>
        <dbReference type="Proteomes" id="UP000182241"/>
    </source>
</evidence>
<feature type="region of interest" description="Disordered" evidence="6">
    <location>
        <begin position="196"/>
        <end position="227"/>
    </location>
</feature>
<dbReference type="InterPro" id="IPR025971">
    <property type="entry name" value="LppP/LprE"/>
</dbReference>
<evidence type="ECO:0000256" key="2">
    <source>
        <dbReference type="ARBA" id="ARBA00022729"/>
    </source>
</evidence>
<protein>
    <submittedName>
        <fullName evidence="7">LppP/LprE lipoprotein</fullName>
    </submittedName>
</protein>
<dbReference type="PROSITE" id="PS51257">
    <property type="entry name" value="PROKAR_LIPOPROTEIN"/>
    <property type="match status" value="1"/>
</dbReference>
<keyword evidence="3" id="KW-0472">Membrane</keyword>
<keyword evidence="1" id="KW-1003">Cell membrane</keyword>